<keyword evidence="3" id="KW-0413">Isomerase</keyword>
<organism evidence="4 5">
    <name type="scientific">Bacillus solimangrovi</name>
    <dbReference type="NCBI Taxonomy" id="1305675"/>
    <lineage>
        <taxon>Bacteria</taxon>
        <taxon>Bacillati</taxon>
        <taxon>Bacillota</taxon>
        <taxon>Bacilli</taxon>
        <taxon>Bacillales</taxon>
        <taxon>Bacillaceae</taxon>
        <taxon>Bacillus</taxon>
    </lineage>
</organism>
<dbReference type="SUPFAM" id="SSF55298">
    <property type="entry name" value="YjgF-like"/>
    <property type="match status" value="1"/>
</dbReference>
<sequence>MIRGVRGATTVELNDADEMIQSTAELLSEMIKRNNINAEQVAHVFISVTNDLDATFPAKALRTFSDWTYVPVMCMQEIPVTNALSKCIRVMMSVNTDLSQKEVEHVYLREAVKLRPDLSLTNKEQ</sequence>
<dbReference type="EC" id="5.4.99.5" evidence="1 3"/>
<evidence type="ECO:0000256" key="3">
    <source>
        <dbReference type="PROSITE-ProRule" id="PRU00514"/>
    </source>
</evidence>
<evidence type="ECO:0000313" key="5">
    <source>
        <dbReference type="Proteomes" id="UP000095209"/>
    </source>
</evidence>
<dbReference type="CDD" id="cd02185">
    <property type="entry name" value="AroH"/>
    <property type="match status" value="1"/>
</dbReference>
<protein>
    <recommendedName>
        <fullName evidence="1 3">chorismate mutase</fullName>
        <ecNumber evidence="1 3">5.4.99.5</ecNumber>
    </recommendedName>
</protein>
<dbReference type="OrthoDB" id="9802232at2"/>
<dbReference type="RefSeq" id="WP_069716353.1">
    <property type="nucleotide sequence ID" value="NZ_MJEH01000011.1"/>
</dbReference>
<dbReference type="EMBL" id="MJEH01000011">
    <property type="protein sequence ID" value="OEH93450.1"/>
    <property type="molecule type" value="Genomic_DNA"/>
</dbReference>
<accession>A0A1E5LH98</accession>
<comment type="caution">
    <text evidence="4">The sequence shown here is derived from an EMBL/GenBank/DDBJ whole genome shotgun (WGS) entry which is preliminary data.</text>
</comment>
<dbReference type="GO" id="GO:0046417">
    <property type="term" value="P:chorismate metabolic process"/>
    <property type="evidence" value="ECO:0007669"/>
    <property type="project" value="TreeGrafter"/>
</dbReference>
<dbReference type="PANTHER" id="PTHR21164">
    <property type="entry name" value="CHORISMATE MUTASE"/>
    <property type="match status" value="1"/>
</dbReference>
<dbReference type="AlphaFoldDB" id="A0A1E5LH98"/>
<dbReference type="InterPro" id="IPR008243">
    <property type="entry name" value="Chorismate_mutase_AroH"/>
</dbReference>
<proteinExistence type="predicted"/>
<feature type="binding site" evidence="2">
    <location>
        <position position="107"/>
    </location>
    <ligand>
        <name>prephenate</name>
        <dbReference type="ChEBI" id="CHEBI:29934"/>
    </ligand>
</feature>
<dbReference type="PIRSF" id="PIRSF005965">
    <property type="entry name" value="Chor_mut_AroH"/>
    <property type="match status" value="1"/>
</dbReference>
<evidence type="ECO:0000256" key="1">
    <source>
        <dbReference type="NCBIfam" id="TIGR01796"/>
    </source>
</evidence>
<keyword evidence="2 3" id="KW-0028">Amino-acid biosynthesis</keyword>
<name>A0A1E5LH98_9BACI</name>
<dbReference type="GO" id="GO:0004106">
    <property type="term" value="F:chorismate mutase activity"/>
    <property type="evidence" value="ECO:0007669"/>
    <property type="project" value="UniProtKB-UniRule"/>
</dbReference>
<dbReference type="Gene3D" id="3.30.1330.40">
    <property type="entry name" value="RutC-like"/>
    <property type="match status" value="1"/>
</dbReference>
<dbReference type="NCBIfam" id="TIGR01796">
    <property type="entry name" value="CM_mono_aroH"/>
    <property type="match status" value="1"/>
</dbReference>
<dbReference type="PANTHER" id="PTHR21164:SF0">
    <property type="entry name" value="CHORISMATE MUTASE AROH"/>
    <property type="match status" value="1"/>
</dbReference>
<keyword evidence="2 3" id="KW-0057">Aromatic amino acid biosynthesis</keyword>
<keyword evidence="5" id="KW-1185">Reference proteome</keyword>
<comment type="catalytic activity">
    <reaction evidence="3">
        <text>chorismate = prephenate</text>
        <dbReference type="Rhea" id="RHEA:13897"/>
        <dbReference type="ChEBI" id="CHEBI:29748"/>
        <dbReference type="ChEBI" id="CHEBI:29934"/>
        <dbReference type="EC" id="5.4.99.5"/>
    </reaction>
</comment>
<feature type="binding site" evidence="2">
    <location>
        <position position="89"/>
    </location>
    <ligand>
        <name>prephenate</name>
        <dbReference type="ChEBI" id="CHEBI:29934"/>
    </ligand>
</feature>
<evidence type="ECO:0000313" key="4">
    <source>
        <dbReference type="EMBL" id="OEH93450.1"/>
    </source>
</evidence>
<dbReference type="GO" id="GO:0009073">
    <property type="term" value="P:aromatic amino acid family biosynthetic process"/>
    <property type="evidence" value="ECO:0007669"/>
    <property type="project" value="UniProtKB-UniRule"/>
</dbReference>
<dbReference type="InterPro" id="IPR035959">
    <property type="entry name" value="RutC-like_sf"/>
</dbReference>
<reference evidence="4 5" key="1">
    <citation type="submission" date="2016-08" db="EMBL/GenBank/DDBJ databases">
        <title>Genome of Bacillus solimangrovi GH2-4.</title>
        <authorList>
            <person name="Lim S."/>
            <person name="Kim B.-C."/>
        </authorList>
    </citation>
    <scope>NUCLEOTIDE SEQUENCE [LARGE SCALE GENOMIC DNA]</scope>
    <source>
        <strain evidence="4 5">GH2-4</strain>
    </source>
</reference>
<gene>
    <name evidence="4" type="ORF">BFG57_00195</name>
</gene>
<dbReference type="STRING" id="1305675.BFG57_00195"/>
<dbReference type="GO" id="GO:0008652">
    <property type="term" value="P:amino acid biosynthetic process"/>
    <property type="evidence" value="ECO:0007669"/>
    <property type="project" value="UniProtKB-UniRule"/>
</dbReference>
<dbReference type="Pfam" id="PF07736">
    <property type="entry name" value="CM_1"/>
    <property type="match status" value="1"/>
</dbReference>
<feature type="binding site" evidence="2">
    <location>
        <position position="6"/>
    </location>
    <ligand>
        <name>prephenate</name>
        <dbReference type="ChEBI" id="CHEBI:29934"/>
    </ligand>
</feature>
<dbReference type="Proteomes" id="UP000095209">
    <property type="component" value="Unassembled WGS sequence"/>
</dbReference>
<dbReference type="PROSITE" id="PS51167">
    <property type="entry name" value="CHORISMATE_MUT_1"/>
    <property type="match status" value="1"/>
</dbReference>
<dbReference type="UniPathway" id="UPA00120">
    <property type="reaction ID" value="UER00203"/>
</dbReference>
<evidence type="ECO:0000256" key="2">
    <source>
        <dbReference type="PIRSR" id="PIRSR005965-1"/>
    </source>
</evidence>